<name>A0A3M7M2P7_9PLEO</name>
<sequence>MTVTQTPNFRYGPKPNQTSRLAKPLTHASSAHLSPASFSRTPTSELFDLSNSQNRKNACVSIFHLLVGRLDCQASGREMQLHQHG</sequence>
<dbReference type="EMBL" id="KE747817">
    <property type="protein sequence ID" value="RMZ68728.1"/>
    <property type="molecule type" value="Genomic_DNA"/>
</dbReference>
<gene>
    <name evidence="2" type="ORF">GMOD_00002546</name>
</gene>
<keyword evidence="3" id="KW-1185">Reference proteome</keyword>
<dbReference type="AlphaFoldDB" id="A0A3M7M2P7"/>
<accession>A0A3M7M2P7</accession>
<evidence type="ECO:0000313" key="2">
    <source>
        <dbReference type="EMBL" id="RMZ68728.1"/>
    </source>
</evidence>
<proteinExistence type="predicted"/>
<evidence type="ECO:0000313" key="3">
    <source>
        <dbReference type="Proteomes" id="UP000265663"/>
    </source>
</evidence>
<reference evidence="2 3" key="1">
    <citation type="journal article" date="2014" name="PLoS ONE">
        <title>De novo Genome Assembly of the Fungal Plant Pathogen Pyrenophora semeniperda.</title>
        <authorList>
            <person name="Soliai M.M."/>
            <person name="Meyer S.E."/>
            <person name="Udall J.A."/>
            <person name="Elzinga D.E."/>
            <person name="Hermansen R.A."/>
            <person name="Bodily P.M."/>
            <person name="Hart A.A."/>
            <person name="Coleman C.E."/>
        </authorList>
    </citation>
    <scope>NUCLEOTIDE SEQUENCE [LARGE SCALE GENOMIC DNA]</scope>
    <source>
        <strain evidence="2 3">CCB06</strain>
        <tissue evidence="2">Mycelium</tissue>
    </source>
</reference>
<feature type="compositionally biased region" description="Polar residues" evidence="1">
    <location>
        <begin position="27"/>
        <end position="44"/>
    </location>
</feature>
<feature type="region of interest" description="Disordered" evidence="1">
    <location>
        <begin position="1"/>
        <end position="44"/>
    </location>
</feature>
<evidence type="ECO:0000256" key="1">
    <source>
        <dbReference type="SAM" id="MobiDB-lite"/>
    </source>
</evidence>
<dbReference type="Proteomes" id="UP000265663">
    <property type="component" value="Unassembled WGS sequence"/>
</dbReference>
<protein>
    <submittedName>
        <fullName evidence="2">Uncharacterized protein</fullName>
    </submittedName>
</protein>
<organism evidence="2 3">
    <name type="scientific">Pyrenophora seminiperda CCB06</name>
    <dbReference type="NCBI Taxonomy" id="1302712"/>
    <lineage>
        <taxon>Eukaryota</taxon>
        <taxon>Fungi</taxon>
        <taxon>Dikarya</taxon>
        <taxon>Ascomycota</taxon>
        <taxon>Pezizomycotina</taxon>
        <taxon>Dothideomycetes</taxon>
        <taxon>Pleosporomycetidae</taxon>
        <taxon>Pleosporales</taxon>
        <taxon>Pleosporineae</taxon>
        <taxon>Pleosporaceae</taxon>
        <taxon>Pyrenophora</taxon>
    </lineage>
</organism>